<accession>E6MU29</accession>
<dbReference type="EMBL" id="AEQZ01000002">
    <property type="protein sequence ID" value="EFV64921.1"/>
    <property type="molecule type" value="Genomic_DNA"/>
</dbReference>
<evidence type="ECO:0000313" key="2">
    <source>
        <dbReference type="Proteomes" id="UP000032707"/>
    </source>
</evidence>
<dbReference type="Proteomes" id="UP000032707">
    <property type="component" value="Unassembled WGS sequence"/>
</dbReference>
<dbReference type="PATRIC" id="fig|909420.4.peg.71"/>
<proteinExistence type="predicted"/>
<name>E6MU29_NEIMH</name>
<sequence length="57" mass="6140">MAENLPFPSFIHLLFLEFAFTGRGGAPRTPGFGKPPDSAPAELLIEKPFHLAAKGEC</sequence>
<gene>
    <name evidence="1" type="ORF">NMH_0271</name>
</gene>
<protein>
    <submittedName>
        <fullName evidence="1">Uncharacterized protein</fullName>
    </submittedName>
</protein>
<evidence type="ECO:0000313" key="1">
    <source>
        <dbReference type="EMBL" id="EFV64921.1"/>
    </source>
</evidence>
<organism evidence="1 2">
    <name type="scientific">Neisseria meningitidis serogroup B / serotype 15 (strain H44/76)</name>
    <dbReference type="NCBI Taxonomy" id="909420"/>
    <lineage>
        <taxon>Bacteria</taxon>
        <taxon>Pseudomonadati</taxon>
        <taxon>Pseudomonadota</taxon>
        <taxon>Betaproteobacteria</taxon>
        <taxon>Neisseriales</taxon>
        <taxon>Neisseriaceae</taxon>
        <taxon>Neisseria</taxon>
    </lineage>
</organism>
<reference evidence="1 2" key="1">
    <citation type="journal article" date="2011" name="J. Bacteriol.">
        <title>Genome sequence of Neisseria meningitidis serogroup B strain H44/76.</title>
        <authorList>
            <person name="Piet J.R."/>
            <person name="Huis In 't Veld R.A."/>
            <person name="van Schaik B.D."/>
            <person name="van Kampen A.H."/>
            <person name="Baas F."/>
            <person name="van de Beek D."/>
            <person name="Pannekoek Y."/>
            <person name="van der Ende A."/>
        </authorList>
    </citation>
    <scope>NUCLEOTIDE SEQUENCE [LARGE SCALE GENOMIC DNA]</scope>
    <source>
        <strain evidence="1 2">H44/76</strain>
    </source>
</reference>
<comment type="caution">
    <text evidence="1">The sequence shown here is derived from an EMBL/GenBank/DDBJ whole genome shotgun (WGS) entry which is preliminary data.</text>
</comment>
<dbReference type="AlphaFoldDB" id="E6MU29"/>